<reference evidence="1" key="1">
    <citation type="journal article" date="2022" name="Int. J. Mol. Sci.">
        <title>Phenotypic and Genotypic Virulence Characterisation of Staphylococcus pettenkoferi Strains Isolated from Human Bloodstream and Diabetic Foot Infections.</title>
        <authorList>
            <person name="Magnan C."/>
            <person name="Ahmad-Mansour N."/>
            <person name="Pouget C."/>
            <person name="Morsli M."/>
            <person name="Huc-Brandt S."/>
            <person name="Pantel A."/>
            <person name="Dunyach-Remy C."/>
            <person name="Sotto A."/>
            <person name="Molle V."/>
            <person name="Lavigne J.-P."/>
        </authorList>
    </citation>
    <scope>NUCLEOTIDE SEQUENCE</scope>
    <source>
        <strain evidence="1">NSP012P</strain>
    </source>
</reference>
<comment type="caution">
    <text evidence="1">The sequence shown here is derived from an EMBL/GenBank/DDBJ whole genome shotgun (WGS) entry which is preliminary data.</text>
</comment>
<dbReference type="RefSeq" id="WP_268213842.1">
    <property type="nucleotide sequence ID" value="NZ_JANSLD010000053.1"/>
</dbReference>
<gene>
    <name evidence="1" type="ORF">NW133_12335</name>
</gene>
<dbReference type="EMBL" id="JANSLD010000053">
    <property type="protein sequence ID" value="MCY1584280.1"/>
    <property type="molecule type" value="Genomic_DNA"/>
</dbReference>
<organism evidence="1 2">
    <name type="scientific">Staphylococcus pettenkoferi</name>
    <dbReference type="NCBI Taxonomy" id="170573"/>
    <lineage>
        <taxon>Bacteria</taxon>
        <taxon>Bacillati</taxon>
        <taxon>Bacillota</taxon>
        <taxon>Bacilli</taxon>
        <taxon>Bacillales</taxon>
        <taxon>Staphylococcaceae</taxon>
        <taxon>Staphylococcus</taxon>
    </lineage>
</organism>
<dbReference type="Proteomes" id="UP001072952">
    <property type="component" value="Unassembled WGS sequence"/>
</dbReference>
<evidence type="ECO:0000313" key="2">
    <source>
        <dbReference type="Proteomes" id="UP001072952"/>
    </source>
</evidence>
<reference evidence="1" key="2">
    <citation type="submission" date="2022-08" db="EMBL/GenBank/DDBJ databases">
        <authorList>
            <person name="Magnan C."/>
        </authorList>
    </citation>
    <scope>NUCLEOTIDE SEQUENCE</scope>
    <source>
        <strain evidence="1">NSP012P</strain>
    </source>
</reference>
<evidence type="ECO:0000313" key="1">
    <source>
        <dbReference type="EMBL" id="MCY1584280.1"/>
    </source>
</evidence>
<sequence>MSDDMNWKETNVKVQMNIKAQLNVPVTTKSTYDYDDEIQDEIDRIFYKFAGRPRLMEYEDLEFLDIDDVEIKDID</sequence>
<protein>
    <submittedName>
        <fullName evidence="1">Uncharacterized protein</fullName>
    </submittedName>
</protein>
<keyword evidence="2" id="KW-1185">Reference proteome</keyword>
<accession>A0ABT4BNN1</accession>
<proteinExistence type="predicted"/>
<name>A0ABT4BNN1_9STAP</name>